<dbReference type="RefSeq" id="WP_091294702.1">
    <property type="nucleotide sequence ID" value="NZ_FNON01000007.1"/>
</dbReference>
<keyword evidence="3" id="KW-1185">Reference proteome</keyword>
<dbReference type="Proteomes" id="UP000199515">
    <property type="component" value="Unassembled WGS sequence"/>
</dbReference>
<reference evidence="2 3" key="1">
    <citation type="submission" date="2016-10" db="EMBL/GenBank/DDBJ databases">
        <authorList>
            <person name="de Groot N.N."/>
        </authorList>
    </citation>
    <scope>NUCLEOTIDE SEQUENCE [LARGE SCALE GENOMIC DNA]</scope>
    <source>
        <strain evidence="2 3">CPCC 202699</strain>
    </source>
</reference>
<keyword evidence="1" id="KW-0472">Membrane</keyword>
<name>A0A1H3NDC6_9PSEU</name>
<dbReference type="OrthoDB" id="3427059at2"/>
<dbReference type="Pfam" id="PF14023">
    <property type="entry name" value="Bestrophin-like"/>
    <property type="match status" value="1"/>
</dbReference>
<evidence type="ECO:0008006" key="4">
    <source>
        <dbReference type="Google" id="ProtNLM"/>
    </source>
</evidence>
<feature type="transmembrane region" description="Helical" evidence="1">
    <location>
        <begin position="40"/>
        <end position="61"/>
    </location>
</feature>
<feature type="transmembrane region" description="Helical" evidence="1">
    <location>
        <begin position="7"/>
        <end position="25"/>
    </location>
</feature>
<keyword evidence="1" id="KW-1133">Transmembrane helix</keyword>
<feature type="transmembrane region" description="Helical" evidence="1">
    <location>
        <begin position="206"/>
        <end position="228"/>
    </location>
</feature>
<proteinExistence type="predicted"/>
<dbReference type="AlphaFoldDB" id="A0A1H3NDC6"/>
<dbReference type="STRING" id="589385.SAMN05421504_107243"/>
<evidence type="ECO:0000313" key="2">
    <source>
        <dbReference type="EMBL" id="SDY86896.1"/>
    </source>
</evidence>
<protein>
    <recommendedName>
        <fullName evidence="4">DUF4239 domain-containing protein</fullName>
    </recommendedName>
</protein>
<organism evidence="2 3">
    <name type="scientific">Amycolatopsis xylanica</name>
    <dbReference type="NCBI Taxonomy" id="589385"/>
    <lineage>
        <taxon>Bacteria</taxon>
        <taxon>Bacillati</taxon>
        <taxon>Actinomycetota</taxon>
        <taxon>Actinomycetes</taxon>
        <taxon>Pseudonocardiales</taxon>
        <taxon>Pseudonocardiaceae</taxon>
        <taxon>Amycolatopsis</taxon>
    </lineage>
</organism>
<evidence type="ECO:0000256" key="1">
    <source>
        <dbReference type="SAM" id="Phobius"/>
    </source>
</evidence>
<evidence type="ECO:0000313" key="3">
    <source>
        <dbReference type="Proteomes" id="UP000199515"/>
    </source>
</evidence>
<dbReference type="InterPro" id="IPR025333">
    <property type="entry name" value="DUF4239"/>
</dbReference>
<sequence>MNIYVSGILWVAGAAVVAAVIGYLVRRFGWDEGRAENNDAAGQVFTIVAGLQAVLVAFVLIAQFDTVKATQDGATLEADSLVAATWAADALGDTTKDKVRTLAAAYSKTVAEKEWPRMRDGGKVPDTAWGQLEEMRKAVAEAPAEEDWVKDRKIEATNQLWQVYQAREARIAAAKDAGVGAVVWFALILGTIVTVLLPNLFGGTKLAAHVIIVSTLAGTITLLLFAIYQLQNPFTGGAKIGPDAFSSALDRLS</sequence>
<feature type="transmembrane region" description="Helical" evidence="1">
    <location>
        <begin position="177"/>
        <end position="200"/>
    </location>
</feature>
<keyword evidence="1" id="KW-0812">Transmembrane</keyword>
<dbReference type="EMBL" id="FNON01000007">
    <property type="protein sequence ID" value="SDY86896.1"/>
    <property type="molecule type" value="Genomic_DNA"/>
</dbReference>
<accession>A0A1H3NDC6</accession>
<gene>
    <name evidence="2" type="ORF">SAMN05421504_107243</name>
</gene>